<keyword evidence="4 7" id="KW-0808">Transferase</keyword>
<dbReference type="Pfam" id="PF03705">
    <property type="entry name" value="CheR_N"/>
    <property type="match status" value="1"/>
</dbReference>
<accession>A0A5B8RGD6</accession>
<name>A0A5B8RGD6_9ZZZZ</name>
<evidence type="ECO:0000256" key="2">
    <source>
        <dbReference type="ARBA" id="ARBA00012534"/>
    </source>
</evidence>
<dbReference type="InterPro" id="IPR000780">
    <property type="entry name" value="CheR_MeTrfase"/>
</dbReference>
<dbReference type="SMART" id="SM00138">
    <property type="entry name" value="MeTrc"/>
    <property type="match status" value="1"/>
</dbReference>
<dbReference type="Gene3D" id="3.40.50.150">
    <property type="entry name" value="Vaccinia Virus protein VP39"/>
    <property type="match status" value="1"/>
</dbReference>
<dbReference type="InterPro" id="IPR026024">
    <property type="entry name" value="Chemotaxis_MeTrfase_CheR"/>
</dbReference>
<dbReference type="InterPro" id="IPR050903">
    <property type="entry name" value="Bact_Chemotaxis_MeTrfase"/>
</dbReference>
<dbReference type="PANTHER" id="PTHR24422">
    <property type="entry name" value="CHEMOTAXIS PROTEIN METHYLTRANSFERASE"/>
    <property type="match status" value="1"/>
</dbReference>
<evidence type="ECO:0000256" key="5">
    <source>
        <dbReference type="ARBA" id="ARBA00022691"/>
    </source>
</evidence>
<dbReference type="PANTHER" id="PTHR24422:SF21">
    <property type="entry name" value="CHEMOTAXIS PROTEIN METHYLTRANSFERASE 1"/>
    <property type="match status" value="1"/>
</dbReference>
<evidence type="ECO:0000313" key="7">
    <source>
        <dbReference type="EMBL" id="QEA07940.1"/>
    </source>
</evidence>
<reference evidence="7" key="1">
    <citation type="submission" date="2019-06" db="EMBL/GenBank/DDBJ databases">
        <authorList>
            <person name="Murdoch R.W."/>
            <person name="Fathepure B."/>
        </authorList>
    </citation>
    <scope>NUCLEOTIDE SEQUENCE</scope>
</reference>
<dbReference type="AlphaFoldDB" id="A0A5B8RGD6"/>
<dbReference type="Gene3D" id="1.10.155.10">
    <property type="entry name" value="Chemotaxis receptor methyltransferase CheR, N-terminal domain"/>
    <property type="match status" value="1"/>
</dbReference>
<evidence type="ECO:0000256" key="1">
    <source>
        <dbReference type="ARBA" id="ARBA00001541"/>
    </source>
</evidence>
<evidence type="ECO:0000259" key="6">
    <source>
        <dbReference type="PROSITE" id="PS50123"/>
    </source>
</evidence>
<evidence type="ECO:0000256" key="4">
    <source>
        <dbReference type="ARBA" id="ARBA00022679"/>
    </source>
</evidence>
<dbReference type="PRINTS" id="PR00996">
    <property type="entry name" value="CHERMTFRASE"/>
</dbReference>
<dbReference type="PIRSF" id="PIRSF000410">
    <property type="entry name" value="CheR"/>
    <property type="match status" value="1"/>
</dbReference>
<dbReference type="InterPro" id="IPR029063">
    <property type="entry name" value="SAM-dependent_MTases_sf"/>
</dbReference>
<dbReference type="SUPFAM" id="SSF53335">
    <property type="entry name" value="S-adenosyl-L-methionine-dependent methyltransferases"/>
    <property type="match status" value="1"/>
</dbReference>
<dbReference type="GO" id="GO:0008983">
    <property type="term" value="F:protein-glutamate O-methyltransferase activity"/>
    <property type="evidence" value="ECO:0007669"/>
    <property type="project" value="UniProtKB-EC"/>
</dbReference>
<evidence type="ECO:0000256" key="3">
    <source>
        <dbReference type="ARBA" id="ARBA00022603"/>
    </source>
</evidence>
<protein>
    <recommendedName>
        <fullName evidence="2">protein-glutamate O-methyltransferase</fullName>
        <ecNumber evidence="2">2.1.1.80</ecNumber>
    </recommendedName>
</protein>
<proteinExistence type="predicted"/>
<dbReference type="GO" id="GO:0032259">
    <property type="term" value="P:methylation"/>
    <property type="evidence" value="ECO:0007669"/>
    <property type="project" value="UniProtKB-KW"/>
</dbReference>
<dbReference type="InterPro" id="IPR036804">
    <property type="entry name" value="CheR_N_sf"/>
</dbReference>
<dbReference type="InterPro" id="IPR022642">
    <property type="entry name" value="CheR_C"/>
</dbReference>
<comment type="catalytic activity">
    <reaction evidence="1">
        <text>L-glutamyl-[protein] + S-adenosyl-L-methionine = [protein]-L-glutamate 5-O-methyl ester + S-adenosyl-L-homocysteine</text>
        <dbReference type="Rhea" id="RHEA:24452"/>
        <dbReference type="Rhea" id="RHEA-COMP:10208"/>
        <dbReference type="Rhea" id="RHEA-COMP:10311"/>
        <dbReference type="ChEBI" id="CHEBI:29973"/>
        <dbReference type="ChEBI" id="CHEBI:57856"/>
        <dbReference type="ChEBI" id="CHEBI:59789"/>
        <dbReference type="ChEBI" id="CHEBI:82795"/>
        <dbReference type="EC" id="2.1.1.80"/>
    </reaction>
</comment>
<organism evidence="7">
    <name type="scientific">uncultured organism</name>
    <dbReference type="NCBI Taxonomy" id="155900"/>
    <lineage>
        <taxon>unclassified sequences</taxon>
        <taxon>environmental samples</taxon>
    </lineage>
</organism>
<dbReference type="EC" id="2.1.1.80" evidence="2"/>
<dbReference type="EMBL" id="MN079504">
    <property type="protein sequence ID" value="QEA07940.1"/>
    <property type="molecule type" value="Genomic_DNA"/>
</dbReference>
<feature type="domain" description="CheR-type methyltransferase" evidence="6">
    <location>
        <begin position="5"/>
        <end position="281"/>
    </location>
</feature>
<dbReference type="InterPro" id="IPR022641">
    <property type="entry name" value="CheR_N"/>
</dbReference>
<dbReference type="PROSITE" id="PS50123">
    <property type="entry name" value="CHER"/>
    <property type="match status" value="1"/>
</dbReference>
<keyword evidence="3 7" id="KW-0489">Methyltransferase</keyword>
<sequence>MALESRKDNNTMAAADYEAFRRFLEERSGIMLGENKQYLVTSRLAPLLRRHSLADLGALVQRLQSAGGQQLRTEVVDAMTTNETQWFRDIYPFRILADQLFPEFERRGKRHIRIWSAACSSGQEAYSVSMTLSEYQAKGRNLDATIVGTDISTQIVGRAKAAEYSASEIRRGLSEERQRRYFDAVDQNTWRVRPEVTRRVSFRQHNLLEAYGTLGRFDLILCRNTLIYFSMPTRTDLIRRMGQALEPGGYLMVGASESLPRELTEFEMVRCHPGVVYRRKD</sequence>
<dbReference type="SUPFAM" id="SSF47757">
    <property type="entry name" value="Chemotaxis receptor methyltransferase CheR, N-terminal domain"/>
    <property type="match status" value="1"/>
</dbReference>
<gene>
    <name evidence="7" type="primary">cheR2</name>
    <name evidence="7" type="ORF">KBTEX_04306</name>
</gene>
<dbReference type="Pfam" id="PF01739">
    <property type="entry name" value="CheR"/>
    <property type="match status" value="1"/>
</dbReference>
<keyword evidence="5" id="KW-0949">S-adenosyl-L-methionine</keyword>